<reference evidence="1" key="2">
    <citation type="journal article" date="2022" name="New Phytol.">
        <title>Evolutionary transition to the ectomycorrhizal habit in the genomes of a hyperdiverse lineage of mushroom-forming fungi.</title>
        <authorList>
            <person name="Looney B."/>
            <person name="Miyauchi S."/>
            <person name="Morin E."/>
            <person name="Drula E."/>
            <person name="Courty P.E."/>
            <person name="Kohler A."/>
            <person name="Kuo A."/>
            <person name="LaButti K."/>
            <person name="Pangilinan J."/>
            <person name="Lipzen A."/>
            <person name="Riley R."/>
            <person name="Andreopoulos W."/>
            <person name="He G."/>
            <person name="Johnson J."/>
            <person name="Nolan M."/>
            <person name="Tritt A."/>
            <person name="Barry K.W."/>
            <person name="Grigoriev I.V."/>
            <person name="Nagy L.G."/>
            <person name="Hibbett D."/>
            <person name="Henrissat B."/>
            <person name="Matheny P.B."/>
            <person name="Labbe J."/>
            <person name="Martin F.M."/>
        </authorList>
    </citation>
    <scope>NUCLEOTIDE SEQUENCE</scope>
    <source>
        <strain evidence="1">FP105234-sp</strain>
    </source>
</reference>
<gene>
    <name evidence="1" type="ORF">FA95DRAFT_1481440</name>
</gene>
<protein>
    <submittedName>
        <fullName evidence="1">Ribonuclease III</fullName>
    </submittedName>
</protein>
<sequence length="190" mass="21475">MSYYYKHPDQGRVLNSAIIAISEDSFDARLPNIKAQTWSAILNRRHGHNNAQCERLEFIGDAVMYLCVALELYDRYPHASPGLMTNVRAPFVTNLVLSLLAEKIDRRAARKGSILQPVLNVRKQVVAHNQEAVIIKTTVPHDTVKVAADTMEMAIGALYMERGLDAVRQWVSRTYDPLFRVAIETHNQTS</sequence>
<evidence type="ECO:0000313" key="2">
    <source>
        <dbReference type="Proteomes" id="UP000814033"/>
    </source>
</evidence>
<reference evidence="1" key="1">
    <citation type="submission" date="2021-02" db="EMBL/GenBank/DDBJ databases">
        <authorList>
            <consortium name="DOE Joint Genome Institute"/>
            <person name="Ahrendt S."/>
            <person name="Looney B.P."/>
            <person name="Miyauchi S."/>
            <person name="Morin E."/>
            <person name="Drula E."/>
            <person name="Courty P.E."/>
            <person name="Chicoki N."/>
            <person name="Fauchery L."/>
            <person name="Kohler A."/>
            <person name="Kuo A."/>
            <person name="Labutti K."/>
            <person name="Pangilinan J."/>
            <person name="Lipzen A."/>
            <person name="Riley R."/>
            <person name="Andreopoulos W."/>
            <person name="He G."/>
            <person name="Johnson J."/>
            <person name="Barry K.W."/>
            <person name="Grigoriev I.V."/>
            <person name="Nagy L."/>
            <person name="Hibbett D."/>
            <person name="Henrissat B."/>
            <person name="Matheny P.B."/>
            <person name="Labbe J."/>
            <person name="Martin F."/>
        </authorList>
    </citation>
    <scope>NUCLEOTIDE SEQUENCE</scope>
    <source>
        <strain evidence="1">FP105234-sp</strain>
    </source>
</reference>
<accession>A0ACB8SAW0</accession>
<dbReference type="EMBL" id="MU275840">
    <property type="protein sequence ID" value="KAI0053327.1"/>
    <property type="molecule type" value="Genomic_DNA"/>
</dbReference>
<evidence type="ECO:0000313" key="1">
    <source>
        <dbReference type="EMBL" id="KAI0053327.1"/>
    </source>
</evidence>
<name>A0ACB8SAW0_9AGAM</name>
<comment type="caution">
    <text evidence="1">The sequence shown here is derived from an EMBL/GenBank/DDBJ whole genome shotgun (WGS) entry which is preliminary data.</text>
</comment>
<dbReference type="Proteomes" id="UP000814033">
    <property type="component" value="Unassembled WGS sequence"/>
</dbReference>
<proteinExistence type="predicted"/>
<keyword evidence="2" id="KW-1185">Reference proteome</keyword>
<organism evidence="1 2">
    <name type="scientific">Auriscalpium vulgare</name>
    <dbReference type="NCBI Taxonomy" id="40419"/>
    <lineage>
        <taxon>Eukaryota</taxon>
        <taxon>Fungi</taxon>
        <taxon>Dikarya</taxon>
        <taxon>Basidiomycota</taxon>
        <taxon>Agaricomycotina</taxon>
        <taxon>Agaricomycetes</taxon>
        <taxon>Russulales</taxon>
        <taxon>Auriscalpiaceae</taxon>
        <taxon>Auriscalpium</taxon>
    </lineage>
</organism>